<evidence type="ECO:0000256" key="1">
    <source>
        <dbReference type="ARBA" id="ARBA00007734"/>
    </source>
</evidence>
<name>A0A1S7LCD0_MAGMO</name>
<evidence type="ECO:0000259" key="4">
    <source>
        <dbReference type="Pfam" id="PF01464"/>
    </source>
</evidence>
<dbReference type="EMBL" id="LO017727">
    <property type="protein sequence ID" value="CRH04500.1"/>
    <property type="molecule type" value="Genomic_DNA"/>
</dbReference>
<feature type="compositionally biased region" description="Low complexity" evidence="3">
    <location>
        <begin position="181"/>
        <end position="192"/>
    </location>
</feature>
<dbReference type="Pfam" id="PF01464">
    <property type="entry name" value="SLT"/>
    <property type="match status" value="1"/>
</dbReference>
<feature type="compositionally biased region" description="Polar residues" evidence="3">
    <location>
        <begin position="428"/>
        <end position="451"/>
    </location>
</feature>
<protein>
    <submittedName>
        <fullName evidence="5">Putative GH23: Lytic transglycosylase</fullName>
    </submittedName>
</protein>
<dbReference type="InterPro" id="IPR008258">
    <property type="entry name" value="Transglycosylase_SLT_dom_1"/>
</dbReference>
<dbReference type="InterPro" id="IPR023346">
    <property type="entry name" value="Lysozyme-like_dom_sf"/>
</dbReference>
<dbReference type="PANTHER" id="PTHR37423">
    <property type="entry name" value="SOLUBLE LYTIC MUREIN TRANSGLYCOSYLASE-RELATED"/>
    <property type="match status" value="1"/>
</dbReference>
<reference evidence="5" key="1">
    <citation type="submission" date="2015-04" db="EMBL/GenBank/DDBJ databases">
        <authorList>
            <person name="Syromyatnikov M.Y."/>
            <person name="Popov V.N."/>
        </authorList>
    </citation>
    <scope>NUCLEOTIDE SEQUENCE</scope>
    <source>
        <strain evidence="5">MO-1</strain>
    </source>
</reference>
<sequence length="473" mass="52075">MAKLHAMIDRIAAEEGLDPDLLRAVAATESSFNNNAISKSGAIGLMQLMRPTAKDMGVKNIYDPEQNLRGGAKYLAMLLKRFDSLVLALSAYNAGPTNVDRHGTIPPFAQTQRYVQKVLTHYGKFRQLAKNSPSASRQPNVGNWDFALGDLAVLSREIERLGKLAAKAKRKAAAAEKRQTTAKLTAATAAPTRPEPQLASTRMLPQNKQATPVHWRRPQADPDPPSHYAAPPVNRAMDSHSPGVSLEDGLVTYQKVGRTKLSNRQLATPMRGMNRYEREKAQRAAIKRKQQVRKQATLKRRQALNARQAKLKKELAGRRARTAAIRKANRDRARALAIAAQKQAEAARLEARALMAESPEKRDTIPLRTHSNRIPVQAKIRNSAPDSPEGKGLTSYRKADGSLVFTNIKKSNSPIESTVTPLTTGANQIQGSRKMQSTPSGPQGRMLQSYQRTRRVPNLPTGREGIRIAGSNR</sequence>
<organism evidence="5">
    <name type="scientific">Magnetococcus massalia (strain MO-1)</name>
    <dbReference type="NCBI Taxonomy" id="451514"/>
    <lineage>
        <taxon>Bacteria</taxon>
        <taxon>Pseudomonadati</taxon>
        <taxon>Pseudomonadota</taxon>
        <taxon>Magnetococcia</taxon>
        <taxon>Magnetococcales</taxon>
        <taxon>Magnetococcaceae</taxon>
        <taxon>Magnetococcus</taxon>
    </lineage>
</organism>
<dbReference type="SUPFAM" id="SSF53955">
    <property type="entry name" value="Lysozyme-like"/>
    <property type="match status" value="1"/>
</dbReference>
<dbReference type="CDD" id="cd00254">
    <property type="entry name" value="LT-like"/>
    <property type="match status" value="1"/>
</dbReference>
<evidence type="ECO:0000313" key="5">
    <source>
        <dbReference type="EMBL" id="CRH04500.1"/>
    </source>
</evidence>
<evidence type="ECO:0000256" key="2">
    <source>
        <dbReference type="SAM" id="Coils"/>
    </source>
</evidence>
<accession>A0A1S7LCD0</accession>
<feature type="coiled-coil region" evidence="2">
    <location>
        <begin position="294"/>
        <end position="357"/>
    </location>
</feature>
<proteinExistence type="inferred from homology"/>
<feature type="domain" description="Transglycosylase SLT" evidence="4">
    <location>
        <begin position="8"/>
        <end position="104"/>
    </location>
</feature>
<gene>
    <name evidence="5" type="ORF">MAGMO_0287</name>
</gene>
<feature type="region of interest" description="Disordered" evidence="3">
    <location>
        <begin position="174"/>
        <end position="201"/>
    </location>
</feature>
<keyword evidence="2" id="KW-0175">Coiled coil</keyword>
<comment type="similarity">
    <text evidence="1">Belongs to the transglycosylase Slt family.</text>
</comment>
<dbReference type="AlphaFoldDB" id="A0A1S7LCD0"/>
<feature type="region of interest" description="Disordered" evidence="3">
    <location>
        <begin position="428"/>
        <end position="473"/>
    </location>
</feature>
<evidence type="ECO:0000256" key="3">
    <source>
        <dbReference type="SAM" id="MobiDB-lite"/>
    </source>
</evidence>
<dbReference type="PANTHER" id="PTHR37423:SF2">
    <property type="entry name" value="MEMBRANE-BOUND LYTIC MUREIN TRANSGLYCOSYLASE C"/>
    <property type="match status" value="1"/>
</dbReference>
<dbReference type="Gene3D" id="1.10.530.10">
    <property type="match status" value="1"/>
</dbReference>